<dbReference type="InterPro" id="IPR000089">
    <property type="entry name" value="Biotin_lipoyl"/>
</dbReference>
<proteinExistence type="predicted"/>
<reference evidence="3" key="1">
    <citation type="submission" date="2018-05" db="EMBL/GenBank/DDBJ databases">
        <authorList>
            <person name="Lanie J.A."/>
            <person name="Ng W.-L."/>
            <person name="Kazmierczak K.M."/>
            <person name="Andrzejewski T.M."/>
            <person name="Davidsen T.M."/>
            <person name="Wayne K.J."/>
            <person name="Tettelin H."/>
            <person name="Glass J.I."/>
            <person name="Rusch D."/>
            <person name="Podicherti R."/>
            <person name="Tsui H.-C.T."/>
            <person name="Winkler M.E."/>
        </authorList>
    </citation>
    <scope>NUCLEOTIDE SEQUENCE</scope>
</reference>
<evidence type="ECO:0000259" key="2">
    <source>
        <dbReference type="PROSITE" id="PS50968"/>
    </source>
</evidence>
<evidence type="ECO:0000313" key="3">
    <source>
        <dbReference type="EMBL" id="SVC08133.1"/>
    </source>
</evidence>
<name>A0A382JAJ8_9ZZZZ</name>
<dbReference type="SUPFAM" id="SSF51230">
    <property type="entry name" value="Single hybrid motif"/>
    <property type="match status" value="1"/>
</dbReference>
<keyword evidence="1" id="KW-0450">Lipoyl</keyword>
<dbReference type="PANTHER" id="PTHR23151:SF90">
    <property type="entry name" value="DIHYDROLIPOYLLYSINE-RESIDUE ACETYLTRANSFERASE COMPONENT OF PYRUVATE DEHYDROGENASE COMPLEX, MITOCHONDRIAL-RELATED"/>
    <property type="match status" value="1"/>
</dbReference>
<sequence length="76" mass="8025">MMQQLGPDVESGVIVVWLKEIGETVAKGDPLVEVETEKAVLEMEALDSGVLVETISGVGTEVPVGAVIGYLEARDQ</sequence>
<dbReference type="GO" id="GO:0006086">
    <property type="term" value="P:pyruvate decarboxylation to acetyl-CoA"/>
    <property type="evidence" value="ECO:0007669"/>
    <property type="project" value="InterPro"/>
</dbReference>
<dbReference type="PANTHER" id="PTHR23151">
    <property type="entry name" value="DIHYDROLIPOAMIDE ACETYL/SUCCINYL-TRANSFERASE-RELATED"/>
    <property type="match status" value="1"/>
</dbReference>
<feature type="domain" description="Lipoyl-binding" evidence="2">
    <location>
        <begin position="1"/>
        <end position="72"/>
    </location>
</feature>
<evidence type="ECO:0000256" key="1">
    <source>
        <dbReference type="ARBA" id="ARBA00022823"/>
    </source>
</evidence>
<organism evidence="3">
    <name type="scientific">marine metagenome</name>
    <dbReference type="NCBI Taxonomy" id="408172"/>
    <lineage>
        <taxon>unclassified sequences</taxon>
        <taxon>metagenomes</taxon>
        <taxon>ecological metagenomes</taxon>
    </lineage>
</organism>
<dbReference type="Pfam" id="PF00364">
    <property type="entry name" value="Biotin_lipoyl"/>
    <property type="match status" value="1"/>
</dbReference>
<dbReference type="PROSITE" id="PS50968">
    <property type="entry name" value="BIOTINYL_LIPOYL"/>
    <property type="match status" value="1"/>
</dbReference>
<dbReference type="InterPro" id="IPR003016">
    <property type="entry name" value="2-oxoA_DH_lipoyl-BS"/>
</dbReference>
<dbReference type="GO" id="GO:0045254">
    <property type="term" value="C:pyruvate dehydrogenase complex"/>
    <property type="evidence" value="ECO:0007669"/>
    <property type="project" value="InterPro"/>
</dbReference>
<dbReference type="EMBL" id="UINC01072474">
    <property type="protein sequence ID" value="SVC08133.1"/>
    <property type="molecule type" value="Genomic_DNA"/>
</dbReference>
<accession>A0A382JAJ8</accession>
<dbReference type="Gene3D" id="2.40.50.100">
    <property type="match status" value="1"/>
</dbReference>
<protein>
    <recommendedName>
        <fullName evidence="2">Lipoyl-binding domain-containing protein</fullName>
    </recommendedName>
</protein>
<gene>
    <name evidence="3" type="ORF">METZ01_LOCUS260987</name>
</gene>
<dbReference type="PROSITE" id="PS00189">
    <property type="entry name" value="LIPOYL"/>
    <property type="match status" value="1"/>
</dbReference>
<dbReference type="InterPro" id="IPR045257">
    <property type="entry name" value="E2/Pdx1"/>
</dbReference>
<dbReference type="AlphaFoldDB" id="A0A382JAJ8"/>
<dbReference type="InterPro" id="IPR011053">
    <property type="entry name" value="Single_hybrid_motif"/>
</dbReference>
<dbReference type="CDD" id="cd06849">
    <property type="entry name" value="lipoyl_domain"/>
    <property type="match status" value="1"/>
</dbReference>